<accession>A0A314ZA73</accession>
<dbReference type="EMBL" id="PJQY01000227">
    <property type="protein sequence ID" value="PQQ15620.1"/>
    <property type="molecule type" value="Genomic_DNA"/>
</dbReference>
<evidence type="ECO:0000313" key="2">
    <source>
        <dbReference type="EMBL" id="PQQ15620.1"/>
    </source>
</evidence>
<sequence>MQRERGSSSCQQQSRACENVMVRRERVCVCDNIDMRGQQRNKEKRCLFIIYPESPGFFFDFLLHVLYIDRFLHLGLPKCT</sequence>
<name>A0A314ZA73_PRUYE</name>
<feature type="transmembrane region" description="Helical" evidence="1">
    <location>
        <begin position="46"/>
        <end position="68"/>
    </location>
</feature>
<organism evidence="2 3">
    <name type="scientific">Prunus yedoensis var. nudiflora</name>
    <dbReference type="NCBI Taxonomy" id="2094558"/>
    <lineage>
        <taxon>Eukaryota</taxon>
        <taxon>Viridiplantae</taxon>
        <taxon>Streptophyta</taxon>
        <taxon>Embryophyta</taxon>
        <taxon>Tracheophyta</taxon>
        <taxon>Spermatophyta</taxon>
        <taxon>Magnoliopsida</taxon>
        <taxon>eudicotyledons</taxon>
        <taxon>Gunneridae</taxon>
        <taxon>Pentapetalae</taxon>
        <taxon>rosids</taxon>
        <taxon>fabids</taxon>
        <taxon>Rosales</taxon>
        <taxon>Rosaceae</taxon>
        <taxon>Amygdaloideae</taxon>
        <taxon>Amygdaleae</taxon>
        <taxon>Prunus</taxon>
    </lineage>
</organism>
<dbReference type="Proteomes" id="UP000250321">
    <property type="component" value="Unassembled WGS sequence"/>
</dbReference>
<protein>
    <submittedName>
        <fullName evidence="2">Uncharacterized protein</fullName>
    </submittedName>
</protein>
<reference evidence="2 3" key="1">
    <citation type="submission" date="2018-02" db="EMBL/GenBank/DDBJ databases">
        <title>Draft genome of wild Prunus yedoensis var. nudiflora.</title>
        <authorList>
            <person name="Baek S."/>
            <person name="Kim J.-H."/>
            <person name="Choi K."/>
            <person name="Kim G.-B."/>
            <person name="Cho A."/>
            <person name="Jang H."/>
            <person name="Shin C.-H."/>
            <person name="Yu H.-J."/>
            <person name="Mun J.-H."/>
        </authorList>
    </citation>
    <scope>NUCLEOTIDE SEQUENCE [LARGE SCALE GENOMIC DNA]</scope>
    <source>
        <strain evidence="3">cv. Jeju island</strain>
        <tissue evidence="2">Leaf</tissue>
    </source>
</reference>
<comment type="caution">
    <text evidence="2">The sequence shown here is derived from an EMBL/GenBank/DDBJ whole genome shotgun (WGS) entry which is preliminary data.</text>
</comment>
<proteinExistence type="predicted"/>
<evidence type="ECO:0000313" key="3">
    <source>
        <dbReference type="Proteomes" id="UP000250321"/>
    </source>
</evidence>
<evidence type="ECO:0000256" key="1">
    <source>
        <dbReference type="SAM" id="Phobius"/>
    </source>
</evidence>
<dbReference type="AlphaFoldDB" id="A0A314ZA73"/>
<keyword evidence="1" id="KW-1133">Transmembrane helix</keyword>
<gene>
    <name evidence="2" type="ORF">Pyn_29013</name>
</gene>
<keyword evidence="3" id="KW-1185">Reference proteome</keyword>
<keyword evidence="1" id="KW-0812">Transmembrane</keyword>
<keyword evidence="1" id="KW-0472">Membrane</keyword>